<reference evidence="3" key="1">
    <citation type="submission" date="2025-08" db="UniProtKB">
        <authorList>
            <consortium name="RefSeq"/>
        </authorList>
    </citation>
    <scope>IDENTIFICATION</scope>
</reference>
<evidence type="ECO:0000256" key="1">
    <source>
        <dbReference type="SAM" id="MobiDB-lite"/>
    </source>
</evidence>
<feature type="compositionally biased region" description="Basic and acidic residues" evidence="1">
    <location>
        <begin position="38"/>
        <end position="55"/>
    </location>
</feature>
<accession>A0AB40C7M7</accession>
<dbReference type="Proteomes" id="UP001515500">
    <property type="component" value="Chromosome 11"/>
</dbReference>
<feature type="region of interest" description="Disordered" evidence="1">
    <location>
        <begin position="25"/>
        <end position="55"/>
    </location>
</feature>
<dbReference type="InterPro" id="IPR040304">
    <property type="entry name" value="ATG8-IP-1/2"/>
</dbReference>
<proteinExistence type="predicted"/>
<dbReference type="AlphaFoldDB" id="A0AB40C7M7"/>
<dbReference type="PANTHER" id="PTHR34797">
    <property type="entry name" value="ATG8-INTERACTING PROTEIN 2"/>
    <property type="match status" value="1"/>
</dbReference>
<evidence type="ECO:0000313" key="3">
    <source>
        <dbReference type="RefSeq" id="XP_039135354.1"/>
    </source>
</evidence>
<organism evidence="2 3">
    <name type="scientific">Dioscorea cayennensis subsp. rotundata</name>
    <name type="common">White Guinea yam</name>
    <name type="synonym">Dioscorea rotundata</name>
    <dbReference type="NCBI Taxonomy" id="55577"/>
    <lineage>
        <taxon>Eukaryota</taxon>
        <taxon>Viridiplantae</taxon>
        <taxon>Streptophyta</taxon>
        <taxon>Embryophyta</taxon>
        <taxon>Tracheophyta</taxon>
        <taxon>Spermatophyta</taxon>
        <taxon>Magnoliopsida</taxon>
        <taxon>Liliopsida</taxon>
        <taxon>Dioscoreales</taxon>
        <taxon>Dioscoreaceae</taxon>
        <taxon>Dioscorea</taxon>
    </lineage>
</organism>
<gene>
    <name evidence="3" type="primary">LOC120272564</name>
</gene>
<name>A0AB40C7M7_DIOCR</name>
<dbReference type="RefSeq" id="XP_039135354.1">
    <property type="nucleotide sequence ID" value="XM_039279420.1"/>
</dbReference>
<dbReference type="PANTHER" id="PTHR34797:SF1">
    <property type="entry name" value="ATG8-INTERACTING PROTEIN 2"/>
    <property type="match status" value="1"/>
</dbReference>
<keyword evidence="2" id="KW-1185">Reference proteome</keyword>
<dbReference type="GeneID" id="120272564"/>
<evidence type="ECO:0000313" key="2">
    <source>
        <dbReference type="Proteomes" id="UP001515500"/>
    </source>
</evidence>
<protein>
    <submittedName>
        <fullName evidence="3">ATG8-interacting protein 1-like</fullName>
    </submittedName>
</protein>
<sequence>MADDEKGGEGNASRGADWEVVSLTASTYAAAPGPEGFRSPDESRDLDFDKNEHQRADPLFMSGHFVFPPSEHENLPIENYGDEIQDEPSGEDIASVLEEDENHGKGADENLKSKTDESLQGIQMFDSGEQVSVHHMEFGDSKSLRGLSFVGKEDILYSSSAFGALHSETEISMSDPCDESADTVESNDPSLDADALKLDKQNKNNGSGLPCEAWWKRHAASWYNHAKEGSTFWSVFVAAALMGLVILGKRWHRENLQLQQLKWQFNINAERMKWMTAPINRFKDILVGSHQRSLLVRAEALPNHQVL</sequence>